<dbReference type="Proteomes" id="UP000314294">
    <property type="component" value="Unassembled WGS sequence"/>
</dbReference>
<gene>
    <name evidence="2" type="ORF">EYF80_009674</name>
</gene>
<protein>
    <submittedName>
        <fullName evidence="2">Uncharacterized protein</fullName>
    </submittedName>
</protein>
<dbReference type="OrthoDB" id="8947436at2759"/>
<proteinExistence type="predicted"/>
<dbReference type="EMBL" id="SRLO01000058">
    <property type="protein sequence ID" value="TNN80025.1"/>
    <property type="molecule type" value="Genomic_DNA"/>
</dbReference>
<feature type="compositionally biased region" description="Basic and acidic residues" evidence="1">
    <location>
        <begin position="69"/>
        <end position="81"/>
    </location>
</feature>
<comment type="caution">
    <text evidence="2">The sequence shown here is derived from an EMBL/GenBank/DDBJ whole genome shotgun (WGS) entry which is preliminary data.</text>
</comment>
<organism evidence="2 3">
    <name type="scientific">Liparis tanakae</name>
    <name type="common">Tanaka's snailfish</name>
    <dbReference type="NCBI Taxonomy" id="230148"/>
    <lineage>
        <taxon>Eukaryota</taxon>
        <taxon>Metazoa</taxon>
        <taxon>Chordata</taxon>
        <taxon>Craniata</taxon>
        <taxon>Vertebrata</taxon>
        <taxon>Euteleostomi</taxon>
        <taxon>Actinopterygii</taxon>
        <taxon>Neopterygii</taxon>
        <taxon>Teleostei</taxon>
        <taxon>Neoteleostei</taxon>
        <taxon>Acanthomorphata</taxon>
        <taxon>Eupercaria</taxon>
        <taxon>Perciformes</taxon>
        <taxon>Cottioidei</taxon>
        <taxon>Cottales</taxon>
        <taxon>Liparidae</taxon>
        <taxon>Liparis</taxon>
    </lineage>
</organism>
<keyword evidence="3" id="KW-1185">Reference proteome</keyword>
<evidence type="ECO:0000313" key="3">
    <source>
        <dbReference type="Proteomes" id="UP000314294"/>
    </source>
</evidence>
<dbReference type="AlphaFoldDB" id="A0A4Z2IQ42"/>
<reference evidence="2 3" key="1">
    <citation type="submission" date="2019-03" db="EMBL/GenBank/DDBJ databases">
        <title>First draft genome of Liparis tanakae, snailfish: a comprehensive survey of snailfish specific genes.</title>
        <authorList>
            <person name="Kim W."/>
            <person name="Song I."/>
            <person name="Jeong J.-H."/>
            <person name="Kim D."/>
            <person name="Kim S."/>
            <person name="Ryu S."/>
            <person name="Song J.Y."/>
            <person name="Lee S.K."/>
        </authorList>
    </citation>
    <scope>NUCLEOTIDE SEQUENCE [LARGE SCALE GENOMIC DNA]</scope>
    <source>
        <tissue evidence="2">Muscle</tissue>
    </source>
</reference>
<feature type="region of interest" description="Disordered" evidence="1">
    <location>
        <begin position="1"/>
        <end position="105"/>
    </location>
</feature>
<feature type="compositionally biased region" description="Basic and acidic residues" evidence="1">
    <location>
        <begin position="12"/>
        <end position="36"/>
    </location>
</feature>
<accession>A0A4Z2IQ42</accession>
<evidence type="ECO:0000256" key="1">
    <source>
        <dbReference type="SAM" id="MobiDB-lite"/>
    </source>
</evidence>
<sequence>MQEALFQQVKGATEERHVGPDPQEEAVHPWKWDEPRQTGPYLVGLATPIAVKGNHTGTTSHTAPRQKHLKEGQRTREERRASRQSPAGHRGEEKQGVVNQHQNTS</sequence>
<name>A0A4Z2IQ42_9TELE</name>
<evidence type="ECO:0000313" key="2">
    <source>
        <dbReference type="EMBL" id="TNN80025.1"/>
    </source>
</evidence>